<keyword evidence="4" id="KW-1185">Reference proteome</keyword>
<protein>
    <submittedName>
        <fullName evidence="3">TIGR02679 family protein</fullName>
    </submittedName>
</protein>
<evidence type="ECO:0000259" key="1">
    <source>
        <dbReference type="Pfam" id="PF09664"/>
    </source>
</evidence>
<dbReference type="InterPro" id="IPR013495">
    <property type="entry name" value="CHP02679"/>
</dbReference>
<reference evidence="3 4" key="1">
    <citation type="submission" date="2016-11" db="EMBL/GenBank/DDBJ databases">
        <authorList>
            <person name="Jaros S."/>
            <person name="Januszkiewicz K."/>
            <person name="Wedrychowicz H."/>
        </authorList>
    </citation>
    <scope>NUCLEOTIDE SEQUENCE [LARGE SCALE GENOMIC DNA]</scope>
    <source>
        <strain evidence="3 4">DSM 15212</strain>
    </source>
</reference>
<accession>A0A1M6T7L7</accession>
<dbReference type="OrthoDB" id="1661308at2"/>
<dbReference type="AlphaFoldDB" id="A0A1M6T7L7"/>
<dbReference type="EMBL" id="FRAG01000082">
    <property type="protein sequence ID" value="SHK52876.1"/>
    <property type="molecule type" value="Genomic_DNA"/>
</dbReference>
<organism evidence="3 4">
    <name type="scientific">Paramaledivibacter caminithermalis (strain DSM 15212 / CIP 107654 / DViRD3)</name>
    <name type="common">Clostridium caminithermale</name>
    <dbReference type="NCBI Taxonomy" id="1121301"/>
    <lineage>
        <taxon>Bacteria</taxon>
        <taxon>Bacillati</taxon>
        <taxon>Bacillota</taxon>
        <taxon>Clostridia</taxon>
        <taxon>Peptostreptococcales</taxon>
        <taxon>Caminicellaceae</taxon>
        <taxon>Paramaledivibacter</taxon>
    </lineage>
</organism>
<dbReference type="Gene3D" id="3.40.1360.10">
    <property type="match status" value="1"/>
</dbReference>
<dbReference type="InterPro" id="IPR024466">
    <property type="entry name" value="CHP02679_N"/>
</dbReference>
<name>A0A1M6T7L7_PARC5</name>
<proteinExistence type="predicted"/>
<evidence type="ECO:0000259" key="2">
    <source>
        <dbReference type="Pfam" id="PF11796"/>
    </source>
</evidence>
<evidence type="ECO:0000313" key="3">
    <source>
        <dbReference type="EMBL" id="SHK52876.1"/>
    </source>
</evidence>
<dbReference type="Pfam" id="PF11796">
    <property type="entry name" value="DUF3323"/>
    <property type="match status" value="1"/>
</dbReference>
<dbReference type="RefSeq" id="WP_073153236.1">
    <property type="nucleotide sequence ID" value="NZ_FRAG01000082.1"/>
</dbReference>
<evidence type="ECO:0000313" key="4">
    <source>
        <dbReference type="Proteomes" id="UP000184465"/>
    </source>
</evidence>
<dbReference type="InterPro" id="IPR024465">
    <property type="entry name" value="DUF2399"/>
</dbReference>
<gene>
    <name evidence="3" type="ORF">SAMN02745912_03587</name>
</gene>
<sequence>MDKVKLLQQCSEYFKSNHGFHRVLVKIKDRYKALGKIGGTIKLNNLTLEEKEALTGFLKKNYYKDSVSIKVDKFQEALKDTPFEKLDLIEVLEEYFGENIVTKKAEIEKYERDKEKFFSEILDELRGTKAYEWLEFVLNGKENAYRIIAQRYNQDRVSLKADLIITSKGLNSLPFFYNKSERLALFASHISKNPHIFDDNSECGKLLLNGIVYLLDEKYPQNAEEKAELLYRVGLIKDEISNFTICSGLLAYKDGRIHGGWEGFYNTYEPLQVSLWNLSKVQRIVSPKKKVFVFENPAVFSEILHKTSREKPALVCTYGQVKLASLVLLDKLVKDGVYIYYSGDFDPEGLAIADKLKSRYDQSLILWRYNKGDYYKALSKKRIDDKRMKKLKGLKNKSLISIGKALEETGCAGYQEMIIDELIDDIKTI</sequence>
<feature type="domain" description="Conserved hypothetical protein CHP02679 N terminus" evidence="2">
    <location>
        <begin position="38"/>
        <end position="250"/>
    </location>
</feature>
<dbReference type="NCBIfam" id="TIGR02679">
    <property type="entry name" value="TIGR02679 family protein"/>
    <property type="match status" value="1"/>
</dbReference>
<dbReference type="STRING" id="1121301.SAMN02745912_03587"/>
<dbReference type="Proteomes" id="UP000184465">
    <property type="component" value="Unassembled WGS sequence"/>
</dbReference>
<feature type="domain" description="DUF2399" evidence="1">
    <location>
        <begin position="274"/>
        <end position="426"/>
    </location>
</feature>
<dbReference type="Pfam" id="PF09664">
    <property type="entry name" value="DUF2399"/>
    <property type="match status" value="1"/>
</dbReference>